<proteinExistence type="predicted"/>
<dbReference type="EMBL" id="JASCZI010182520">
    <property type="protein sequence ID" value="MED6188086.1"/>
    <property type="molecule type" value="Genomic_DNA"/>
</dbReference>
<keyword evidence="2" id="KW-1185">Reference proteome</keyword>
<reference evidence="1 2" key="1">
    <citation type="journal article" date="2023" name="Plants (Basel)">
        <title>Bridging the Gap: Combining Genomics and Transcriptomics Approaches to Understand Stylosanthes scabra, an Orphan Legume from the Brazilian Caatinga.</title>
        <authorList>
            <person name="Ferreira-Neto J.R.C."/>
            <person name="da Silva M.D."/>
            <person name="Binneck E."/>
            <person name="de Melo N.F."/>
            <person name="da Silva R.H."/>
            <person name="de Melo A.L.T.M."/>
            <person name="Pandolfi V."/>
            <person name="Bustamante F.O."/>
            <person name="Brasileiro-Vidal A.C."/>
            <person name="Benko-Iseppon A.M."/>
        </authorList>
    </citation>
    <scope>NUCLEOTIDE SEQUENCE [LARGE SCALE GENOMIC DNA]</scope>
    <source>
        <tissue evidence="1">Leaves</tissue>
    </source>
</reference>
<accession>A0ABU6WQC3</accession>
<evidence type="ECO:0000313" key="1">
    <source>
        <dbReference type="EMBL" id="MED6188086.1"/>
    </source>
</evidence>
<protein>
    <submittedName>
        <fullName evidence="1">Uncharacterized protein</fullName>
    </submittedName>
</protein>
<gene>
    <name evidence="1" type="ORF">PIB30_082645</name>
</gene>
<organism evidence="1 2">
    <name type="scientific">Stylosanthes scabra</name>
    <dbReference type="NCBI Taxonomy" id="79078"/>
    <lineage>
        <taxon>Eukaryota</taxon>
        <taxon>Viridiplantae</taxon>
        <taxon>Streptophyta</taxon>
        <taxon>Embryophyta</taxon>
        <taxon>Tracheophyta</taxon>
        <taxon>Spermatophyta</taxon>
        <taxon>Magnoliopsida</taxon>
        <taxon>eudicotyledons</taxon>
        <taxon>Gunneridae</taxon>
        <taxon>Pentapetalae</taxon>
        <taxon>rosids</taxon>
        <taxon>fabids</taxon>
        <taxon>Fabales</taxon>
        <taxon>Fabaceae</taxon>
        <taxon>Papilionoideae</taxon>
        <taxon>50 kb inversion clade</taxon>
        <taxon>dalbergioids sensu lato</taxon>
        <taxon>Dalbergieae</taxon>
        <taxon>Pterocarpus clade</taxon>
        <taxon>Stylosanthes</taxon>
    </lineage>
</organism>
<comment type="caution">
    <text evidence="1">The sequence shown here is derived from an EMBL/GenBank/DDBJ whole genome shotgun (WGS) entry which is preliminary data.</text>
</comment>
<name>A0ABU6WQC3_9FABA</name>
<sequence length="195" mass="21691">MAEGTPLDDGDELPMYDGISNGYGWTICLDQYWNARETEVHRGGKRIERESSEVVPVMEGAQSFCRFGNIYDSFQSITRNRERQDRIEVELGALDSLDGDAIGGLEAASAGKWSELARAVVVYRPPPESPNLNLNMVVTGAETQRKMSPCLRAMLKASLSTTDSKEELRGAGNATKKNQLVLQEIHNFFFNFHVS</sequence>
<dbReference type="Proteomes" id="UP001341840">
    <property type="component" value="Unassembled WGS sequence"/>
</dbReference>
<evidence type="ECO:0000313" key="2">
    <source>
        <dbReference type="Proteomes" id="UP001341840"/>
    </source>
</evidence>